<proteinExistence type="inferred from homology"/>
<dbReference type="RefSeq" id="WP_118261493.1">
    <property type="nucleotide sequence ID" value="NZ_CABJDM010000011.1"/>
</dbReference>
<accession>A0A415QHH9</accession>
<dbReference type="InterPro" id="IPR011990">
    <property type="entry name" value="TPR-like_helical_dom_sf"/>
</dbReference>
<dbReference type="Pfam" id="PF07980">
    <property type="entry name" value="SusD_RagB"/>
    <property type="match status" value="1"/>
</dbReference>
<evidence type="ECO:0000313" key="11">
    <source>
        <dbReference type="Proteomes" id="UP000286038"/>
    </source>
</evidence>
<feature type="domain" description="RagB/SusD" evidence="6">
    <location>
        <begin position="372"/>
        <end position="487"/>
    </location>
</feature>
<protein>
    <submittedName>
        <fullName evidence="9">RagB/SusD family nutrient uptake outer membrane protein</fullName>
    </submittedName>
</protein>
<organism evidence="9 11">
    <name type="scientific">Butyricimonas virosa</name>
    <dbReference type="NCBI Taxonomy" id="544645"/>
    <lineage>
        <taxon>Bacteria</taxon>
        <taxon>Pseudomonadati</taxon>
        <taxon>Bacteroidota</taxon>
        <taxon>Bacteroidia</taxon>
        <taxon>Bacteroidales</taxon>
        <taxon>Odoribacteraceae</taxon>
        <taxon>Butyricimonas</taxon>
    </lineage>
</organism>
<dbReference type="AlphaFoldDB" id="A0A415QHH9"/>
<evidence type="ECO:0000259" key="6">
    <source>
        <dbReference type="Pfam" id="PF07980"/>
    </source>
</evidence>
<sequence length="526" mass="60939">MKAIYILLSVVLTGILFGCDDFLERSAQNMIVPEKVEHYRELLQGDAYFKGLYDKTAWVQFMTDDAEFQECYSRFNNYDNTGDNLEHYSDVYTWQSEIENDNFTDGAYLYLYKQIKIANLCLDGVKEAEGDEDEREILMGQAYFTRAMGYFYLANLYAQAYNEANPNDLCVPLVVDGEINIFSYDRATISRVWGQMTSDIENAMINLKDKVTGDFFTISYEAALVLATRIYLFMEDWDNVIKYGEELLKNKPDLMDITSETKATNSMTGYSDSGISNFIRTNNPEIVWSFNEIPSSSGSGKTFYSLFYSYGTAYNGYWIATSSQSVYAEQKTLIEMYDTDEATKTGDRRLLYWFILPTKRTASTYANSYNTYRSLKYDTYDKNVLMQCFRTGEVYISLAEAYARRGDAGDNVKAIEYLNSLRSKRINPYTSLGVSDFTTNDALVQFCWDERRRELCFEECHRWWDMRRQGQKQVIHRYNYGGTSGNSFVTFTLKEKDPAFILDFPLAERNQSPNLMPNSRPARNED</sequence>
<dbReference type="InterPro" id="IPR033985">
    <property type="entry name" value="SusD-like_N"/>
</dbReference>
<dbReference type="GO" id="GO:0009279">
    <property type="term" value="C:cell outer membrane"/>
    <property type="evidence" value="ECO:0007669"/>
    <property type="project" value="UniProtKB-SubCell"/>
</dbReference>
<evidence type="ECO:0000256" key="1">
    <source>
        <dbReference type="ARBA" id="ARBA00004442"/>
    </source>
</evidence>
<evidence type="ECO:0000313" key="9">
    <source>
        <dbReference type="EMBL" id="RHM42687.1"/>
    </source>
</evidence>
<keyword evidence="3" id="KW-0732">Signal</keyword>
<dbReference type="Proteomes" id="UP000283589">
    <property type="component" value="Unassembled WGS sequence"/>
</dbReference>
<evidence type="ECO:0000259" key="7">
    <source>
        <dbReference type="Pfam" id="PF14322"/>
    </source>
</evidence>
<keyword evidence="5" id="KW-0998">Cell outer membrane</keyword>
<feature type="domain" description="SusD-like N-terminal" evidence="7">
    <location>
        <begin position="21"/>
        <end position="232"/>
    </location>
</feature>
<comment type="similarity">
    <text evidence="2">Belongs to the SusD family.</text>
</comment>
<reference evidence="10 11" key="1">
    <citation type="submission" date="2018-08" db="EMBL/GenBank/DDBJ databases">
        <title>A genome reference for cultivated species of the human gut microbiota.</title>
        <authorList>
            <person name="Zou Y."/>
            <person name="Xue W."/>
            <person name="Luo G."/>
        </authorList>
    </citation>
    <scope>NUCLEOTIDE SEQUENCE [LARGE SCALE GENOMIC DNA]</scope>
    <source>
        <strain evidence="8 10">AF14-49</strain>
        <strain evidence="9 11">AF34-33</strain>
    </source>
</reference>
<dbReference type="SUPFAM" id="SSF48452">
    <property type="entry name" value="TPR-like"/>
    <property type="match status" value="1"/>
</dbReference>
<evidence type="ECO:0000313" key="8">
    <source>
        <dbReference type="EMBL" id="RGV31042.1"/>
    </source>
</evidence>
<dbReference type="EMBL" id="QRPV01000011">
    <property type="protein sequence ID" value="RHM42687.1"/>
    <property type="molecule type" value="Genomic_DNA"/>
</dbReference>
<evidence type="ECO:0000256" key="2">
    <source>
        <dbReference type="ARBA" id="ARBA00006275"/>
    </source>
</evidence>
<dbReference type="Gene3D" id="1.25.40.390">
    <property type="match status" value="1"/>
</dbReference>
<keyword evidence="4" id="KW-0472">Membrane</keyword>
<evidence type="ECO:0000313" key="10">
    <source>
        <dbReference type="Proteomes" id="UP000283589"/>
    </source>
</evidence>
<dbReference type="Pfam" id="PF14322">
    <property type="entry name" value="SusD-like_3"/>
    <property type="match status" value="1"/>
</dbReference>
<evidence type="ECO:0000256" key="3">
    <source>
        <dbReference type="ARBA" id="ARBA00022729"/>
    </source>
</evidence>
<comment type="caution">
    <text evidence="9">The sequence shown here is derived from an EMBL/GenBank/DDBJ whole genome shotgun (WGS) entry which is preliminary data.</text>
</comment>
<dbReference type="EMBL" id="QRZA01000041">
    <property type="protein sequence ID" value="RGV31042.1"/>
    <property type="molecule type" value="Genomic_DNA"/>
</dbReference>
<comment type="subcellular location">
    <subcellularLocation>
        <location evidence="1">Cell outer membrane</location>
    </subcellularLocation>
</comment>
<dbReference type="Proteomes" id="UP000286038">
    <property type="component" value="Unassembled WGS sequence"/>
</dbReference>
<gene>
    <name evidence="8" type="ORF">DWW18_19005</name>
    <name evidence="9" type="ORF">DWZ68_10465</name>
</gene>
<name>A0A415QHH9_9BACT</name>
<dbReference type="PROSITE" id="PS51257">
    <property type="entry name" value="PROKAR_LIPOPROTEIN"/>
    <property type="match status" value="1"/>
</dbReference>
<evidence type="ECO:0000256" key="5">
    <source>
        <dbReference type="ARBA" id="ARBA00023237"/>
    </source>
</evidence>
<dbReference type="InterPro" id="IPR012944">
    <property type="entry name" value="SusD_RagB_dom"/>
</dbReference>
<evidence type="ECO:0000256" key="4">
    <source>
        <dbReference type="ARBA" id="ARBA00023136"/>
    </source>
</evidence>